<dbReference type="GeneID" id="107011817"/>
<accession>A0ABM1G792</accession>
<dbReference type="InterPro" id="IPR036873">
    <property type="entry name" value="Rhodanese-like_dom_sf"/>
</dbReference>
<dbReference type="PANTHER" id="PTHR45431:SF3">
    <property type="entry name" value="RHODANESE-LIKE DOMAIN-CONTAINING PROTEIN 15, CHLOROPLASTIC"/>
    <property type="match status" value="1"/>
</dbReference>
<feature type="domain" description="Rhodanese" evidence="1">
    <location>
        <begin position="86"/>
        <end position="186"/>
    </location>
</feature>
<gene>
    <name evidence="3" type="primary">LOC107011817</name>
</gene>
<keyword evidence="2" id="KW-1185">Reference proteome</keyword>
<dbReference type="InterPro" id="IPR001763">
    <property type="entry name" value="Rhodanese-like_dom"/>
</dbReference>
<dbReference type="InterPro" id="IPR052367">
    <property type="entry name" value="Thiosulfate_ST/Rhodanese-like"/>
</dbReference>
<proteinExistence type="predicted"/>
<name>A0ABM1G792_SOLPN</name>
<evidence type="ECO:0000313" key="3">
    <source>
        <dbReference type="RefSeq" id="XP_015066956.1"/>
    </source>
</evidence>
<evidence type="ECO:0000313" key="2">
    <source>
        <dbReference type="Proteomes" id="UP000694930"/>
    </source>
</evidence>
<sequence>MRTISLHSTSFSLLEFHGTKNLAHSRINRSVSLIPMARSQFQPKKRRDIGTSNRNPSFSWMATVGEKVHNSTVPTSVPVRVALELLQAGHRYLDVRTTEEFSDGHAAGAINIPYMLRIGSGMIKNPNFLEEVLEQFGKDDEIIVGCQLGKRSFMAATELLAAGFTGVTDIAGGYAAWTESGLPIEPRKH</sequence>
<dbReference type="RefSeq" id="XP_015066956.1">
    <property type="nucleotide sequence ID" value="XM_015211470.1"/>
</dbReference>
<dbReference type="SUPFAM" id="SSF52821">
    <property type="entry name" value="Rhodanese/Cell cycle control phosphatase"/>
    <property type="match status" value="1"/>
</dbReference>
<reference evidence="3" key="2">
    <citation type="submission" date="2025-08" db="UniProtKB">
        <authorList>
            <consortium name="RefSeq"/>
        </authorList>
    </citation>
    <scope>IDENTIFICATION</scope>
</reference>
<dbReference type="PANTHER" id="PTHR45431">
    <property type="entry name" value="RHODANESE-LIKE DOMAIN-CONTAINING PROTEIN 15, CHLOROPLASTIC"/>
    <property type="match status" value="1"/>
</dbReference>
<reference evidence="2" key="1">
    <citation type="journal article" date="2014" name="Nat. Genet.">
        <title>The genome of the stress-tolerant wild tomato species Solanum pennellii.</title>
        <authorList>
            <person name="Bolger A."/>
            <person name="Scossa F."/>
            <person name="Bolger M.E."/>
            <person name="Lanz C."/>
            <person name="Maumus F."/>
            <person name="Tohge T."/>
            <person name="Quesneville H."/>
            <person name="Alseekh S."/>
            <person name="Sorensen I."/>
            <person name="Lichtenstein G."/>
            <person name="Fich E.A."/>
            <person name="Conte M."/>
            <person name="Keller H."/>
            <person name="Schneeberger K."/>
            <person name="Schwacke R."/>
            <person name="Ofner I."/>
            <person name="Vrebalov J."/>
            <person name="Xu Y."/>
            <person name="Osorio S."/>
            <person name="Aflitos S.A."/>
            <person name="Schijlen E."/>
            <person name="Jimenez-Gomez J.M."/>
            <person name="Ryngajllo M."/>
            <person name="Kimura S."/>
            <person name="Kumar R."/>
            <person name="Koenig D."/>
            <person name="Headland L.R."/>
            <person name="Maloof J.N."/>
            <person name="Sinha N."/>
            <person name="van Ham R.C."/>
            <person name="Lankhorst R.K."/>
            <person name="Mao L."/>
            <person name="Vogel A."/>
            <person name="Arsova B."/>
            <person name="Panstruga R."/>
            <person name="Fei Z."/>
            <person name="Rose J.K."/>
            <person name="Zamir D."/>
            <person name="Carrari F."/>
            <person name="Giovannoni J.J."/>
            <person name="Weigel D."/>
            <person name="Usadel B."/>
            <person name="Fernie A.R."/>
        </authorList>
    </citation>
    <scope>NUCLEOTIDE SEQUENCE [LARGE SCALE GENOMIC DNA]</scope>
    <source>
        <strain evidence="2">cv. LA0716</strain>
    </source>
</reference>
<dbReference type="CDD" id="cd00158">
    <property type="entry name" value="RHOD"/>
    <property type="match status" value="1"/>
</dbReference>
<dbReference type="PROSITE" id="PS50206">
    <property type="entry name" value="RHODANESE_3"/>
    <property type="match status" value="1"/>
</dbReference>
<dbReference type="Pfam" id="PF00581">
    <property type="entry name" value="Rhodanese"/>
    <property type="match status" value="1"/>
</dbReference>
<evidence type="ECO:0000259" key="1">
    <source>
        <dbReference type="PROSITE" id="PS50206"/>
    </source>
</evidence>
<dbReference type="SMART" id="SM00450">
    <property type="entry name" value="RHOD"/>
    <property type="match status" value="1"/>
</dbReference>
<organism evidence="2 3">
    <name type="scientific">Solanum pennellii</name>
    <name type="common">Tomato</name>
    <name type="synonym">Lycopersicon pennellii</name>
    <dbReference type="NCBI Taxonomy" id="28526"/>
    <lineage>
        <taxon>Eukaryota</taxon>
        <taxon>Viridiplantae</taxon>
        <taxon>Streptophyta</taxon>
        <taxon>Embryophyta</taxon>
        <taxon>Tracheophyta</taxon>
        <taxon>Spermatophyta</taxon>
        <taxon>Magnoliopsida</taxon>
        <taxon>eudicotyledons</taxon>
        <taxon>Gunneridae</taxon>
        <taxon>Pentapetalae</taxon>
        <taxon>asterids</taxon>
        <taxon>lamiids</taxon>
        <taxon>Solanales</taxon>
        <taxon>Solanaceae</taxon>
        <taxon>Solanoideae</taxon>
        <taxon>Solaneae</taxon>
        <taxon>Solanum</taxon>
        <taxon>Solanum subgen. Lycopersicon</taxon>
    </lineage>
</organism>
<dbReference type="Proteomes" id="UP000694930">
    <property type="component" value="Chromosome 2"/>
</dbReference>
<dbReference type="Gene3D" id="3.40.250.10">
    <property type="entry name" value="Rhodanese-like domain"/>
    <property type="match status" value="1"/>
</dbReference>
<protein>
    <submittedName>
        <fullName evidence="3">Thiosulfate sulfurtransferase 16, chloroplastic-like isoform X2</fullName>
    </submittedName>
</protein>